<protein>
    <submittedName>
        <fullName evidence="1">Uncharacterized protein</fullName>
    </submittedName>
</protein>
<dbReference type="eggNOG" id="ENOG502ZKER">
    <property type="taxonomic scope" value="Bacteria"/>
</dbReference>
<reference evidence="1 2" key="1">
    <citation type="journal article" date="2014" name="Genome Announc.">
        <title>Draft Genome Sequence of the Antitrypanosomally Active Sponge-Associated Bacterium Actinokineospora sp. Strain EG49.</title>
        <authorList>
            <person name="Harjes J."/>
            <person name="Ryu T."/>
            <person name="Abdelmohsen U.R."/>
            <person name="Moitinho-Silva L."/>
            <person name="Horn H."/>
            <person name="Ravasi T."/>
            <person name="Hentschel U."/>
        </authorList>
    </citation>
    <scope>NUCLEOTIDE SEQUENCE [LARGE SCALE GENOMIC DNA]</scope>
    <source>
        <strain evidence="1 2">EG49</strain>
    </source>
</reference>
<proteinExistence type="predicted"/>
<sequence length="109" mass="12419">MMSRLRDAGTYEPKPLFDRLTVGECWYGVDLSVDVVEEYEQDELDEIDERLGEFDPVSLEYSGVPCIRALLQALLPGLTGLLDTNFGELIGFDEVLSRFAAEPDWDWRV</sequence>
<comment type="caution">
    <text evidence="1">The sequence shown here is derived from an EMBL/GenBank/DDBJ whole genome shotgun (WGS) entry which is preliminary data.</text>
</comment>
<dbReference type="EMBL" id="AYXG01000210">
    <property type="protein sequence ID" value="EWC59270.1"/>
    <property type="molecule type" value="Genomic_DNA"/>
</dbReference>
<evidence type="ECO:0000313" key="1">
    <source>
        <dbReference type="EMBL" id="EWC59270.1"/>
    </source>
</evidence>
<organism evidence="1 2">
    <name type="scientific">Actinokineospora spheciospongiae</name>
    <dbReference type="NCBI Taxonomy" id="909613"/>
    <lineage>
        <taxon>Bacteria</taxon>
        <taxon>Bacillati</taxon>
        <taxon>Actinomycetota</taxon>
        <taxon>Actinomycetes</taxon>
        <taxon>Pseudonocardiales</taxon>
        <taxon>Pseudonocardiaceae</taxon>
        <taxon>Actinokineospora</taxon>
    </lineage>
</organism>
<gene>
    <name evidence="1" type="ORF">UO65_5427</name>
</gene>
<name>W7IEJ0_9PSEU</name>
<accession>W7IEJ0</accession>
<keyword evidence="2" id="KW-1185">Reference proteome</keyword>
<evidence type="ECO:0000313" key="2">
    <source>
        <dbReference type="Proteomes" id="UP000019277"/>
    </source>
</evidence>
<dbReference type="AlphaFoldDB" id="W7IEJ0"/>
<dbReference type="Proteomes" id="UP000019277">
    <property type="component" value="Unassembled WGS sequence"/>
</dbReference>
<dbReference type="STRING" id="909613.UO65_5427"/>